<evidence type="ECO:0000313" key="2">
    <source>
        <dbReference type="Proteomes" id="UP000218238"/>
    </source>
</evidence>
<keyword evidence="2" id="KW-1185">Reference proteome</keyword>
<dbReference type="AlphaFoldDB" id="A0A2A2TJ30"/>
<dbReference type="EMBL" id="NTFS01000108">
    <property type="protein sequence ID" value="PAX54870.1"/>
    <property type="molecule type" value="Genomic_DNA"/>
</dbReference>
<reference evidence="1 2" key="1">
    <citation type="submission" date="2017-08" db="EMBL/GenBank/DDBJ databases">
        <title>Draft genome sequence of filamentous cyanobacterium Calothrix elsteri CCALA 953.</title>
        <authorList>
            <person name="Gagunashvili A.N."/>
            <person name="Elster J."/>
            <person name="Andresson O.S."/>
        </authorList>
    </citation>
    <scope>NUCLEOTIDE SEQUENCE [LARGE SCALE GENOMIC DNA]</scope>
    <source>
        <strain evidence="1 2">CCALA 953</strain>
    </source>
</reference>
<name>A0A2A2TJ30_9CYAN</name>
<accession>A0A2A2TJ30</accession>
<evidence type="ECO:0000313" key="1">
    <source>
        <dbReference type="EMBL" id="PAX54870.1"/>
    </source>
</evidence>
<comment type="caution">
    <text evidence="1">The sequence shown here is derived from an EMBL/GenBank/DDBJ whole genome shotgun (WGS) entry which is preliminary data.</text>
</comment>
<dbReference type="Proteomes" id="UP000218238">
    <property type="component" value="Unassembled WGS sequence"/>
</dbReference>
<protein>
    <submittedName>
        <fullName evidence="1">Uncharacterized protein</fullName>
    </submittedName>
</protein>
<organism evidence="1 2">
    <name type="scientific">Brunnivagina elsteri CCALA 953</name>
    <dbReference type="NCBI Taxonomy" id="987040"/>
    <lineage>
        <taxon>Bacteria</taxon>
        <taxon>Bacillati</taxon>
        <taxon>Cyanobacteriota</taxon>
        <taxon>Cyanophyceae</taxon>
        <taxon>Nostocales</taxon>
        <taxon>Calotrichaceae</taxon>
        <taxon>Brunnivagina</taxon>
    </lineage>
</organism>
<gene>
    <name evidence="1" type="ORF">CK510_11830</name>
</gene>
<proteinExistence type="predicted"/>
<sequence>MPYSKARGILINSGWQAVFNLEQINNPDKSAPVSYFINKGYTEIVDCAGSGLGLCLFQFRNAYGKILNVTTANNGESQEIVFGWKIEEPEKTSATVNTGCAPRDNKSRILSSPKPNDIHPNWRGDSYIGASWSFITKEIITNDTGKYLKGDLYSPRGGLINENIFVIENEWDCNVNESF</sequence>